<dbReference type="HOGENOM" id="CLU_2851021_0_0_1"/>
<keyword evidence="2" id="KW-1185">Reference proteome</keyword>
<dbReference type="Proteomes" id="UP000053989">
    <property type="component" value="Unassembled WGS sequence"/>
</dbReference>
<dbReference type="EMBL" id="KN822163">
    <property type="protein sequence ID" value="KIM54089.1"/>
    <property type="molecule type" value="Genomic_DNA"/>
</dbReference>
<evidence type="ECO:0000313" key="2">
    <source>
        <dbReference type="Proteomes" id="UP000053989"/>
    </source>
</evidence>
<reference evidence="2" key="2">
    <citation type="submission" date="2015-01" db="EMBL/GenBank/DDBJ databases">
        <title>Evolutionary Origins and Diversification of the Mycorrhizal Mutualists.</title>
        <authorList>
            <consortium name="DOE Joint Genome Institute"/>
            <consortium name="Mycorrhizal Genomics Consortium"/>
            <person name="Kohler A."/>
            <person name="Kuo A."/>
            <person name="Nagy L.G."/>
            <person name="Floudas D."/>
            <person name="Copeland A."/>
            <person name="Barry K.W."/>
            <person name="Cichocki N."/>
            <person name="Veneault-Fourrey C."/>
            <person name="LaButti K."/>
            <person name="Lindquist E.A."/>
            <person name="Lipzen A."/>
            <person name="Lundell T."/>
            <person name="Morin E."/>
            <person name="Murat C."/>
            <person name="Riley R."/>
            <person name="Ohm R."/>
            <person name="Sun H."/>
            <person name="Tunlid A."/>
            <person name="Henrissat B."/>
            <person name="Grigoriev I.V."/>
            <person name="Hibbett D.S."/>
            <person name="Martin F."/>
        </authorList>
    </citation>
    <scope>NUCLEOTIDE SEQUENCE [LARGE SCALE GENOMIC DNA]</scope>
    <source>
        <strain evidence="2">Foug A</strain>
    </source>
</reference>
<organism evidence="1 2">
    <name type="scientific">Scleroderma citrinum Foug A</name>
    <dbReference type="NCBI Taxonomy" id="1036808"/>
    <lineage>
        <taxon>Eukaryota</taxon>
        <taxon>Fungi</taxon>
        <taxon>Dikarya</taxon>
        <taxon>Basidiomycota</taxon>
        <taxon>Agaricomycotina</taxon>
        <taxon>Agaricomycetes</taxon>
        <taxon>Agaricomycetidae</taxon>
        <taxon>Boletales</taxon>
        <taxon>Sclerodermatineae</taxon>
        <taxon>Sclerodermataceae</taxon>
        <taxon>Scleroderma</taxon>
    </lineage>
</organism>
<dbReference type="AlphaFoldDB" id="A0A0C3DCH2"/>
<name>A0A0C3DCH2_9AGAM</name>
<protein>
    <submittedName>
        <fullName evidence="1">Uncharacterized protein</fullName>
    </submittedName>
</protein>
<evidence type="ECO:0000313" key="1">
    <source>
        <dbReference type="EMBL" id="KIM54089.1"/>
    </source>
</evidence>
<accession>A0A0C3DCH2</accession>
<reference evidence="1 2" key="1">
    <citation type="submission" date="2014-04" db="EMBL/GenBank/DDBJ databases">
        <authorList>
            <consortium name="DOE Joint Genome Institute"/>
            <person name="Kuo A."/>
            <person name="Kohler A."/>
            <person name="Nagy L.G."/>
            <person name="Floudas D."/>
            <person name="Copeland A."/>
            <person name="Barry K.W."/>
            <person name="Cichocki N."/>
            <person name="Veneault-Fourrey C."/>
            <person name="LaButti K."/>
            <person name="Lindquist E.A."/>
            <person name="Lipzen A."/>
            <person name="Lundell T."/>
            <person name="Morin E."/>
            <person name="Murat C."/>
            <person name="Sun H."/>
            <person name="Tunlid A."/>
            <person name="Henrissat B."/>
            <person name="Grigoriev I.V."/>
            <person name="Hibbett D.S."/>
            <person name="Martin F."/>
            <person name="Nordberg H.P."/>
            <person name="Cantor M.N."/>
            <person name="Hua S.X."/>
        </authorList>
    </citation>
    <scope>NUCLEOTIDE SEQUENCE [LARGE SCALE GENOMIC DNA]</scope>
    <source>
        <strain evidence="1 2">Foug A</strain>
    </source>
</reference>
<gene>
    <name evidence="1" type="ORF">SCLCIDRAFT_1155578</name>
</gene>
<dbReference type="InParanoid" id="A0A0C3DCH2"/>
<sequence>MEHLQVVILQNFHSILRTTRAVDHLSIHESGTTSFMNLAGPIKVDQHEVLSFVLYIASHKEVGIS</sequence>
<proteinExistence type="predicted"/>